<evidence type="ECO:0000313" key="9">
    <source>
        <dbReference type="Proteomes" id="UP000252254"/>
    </source>
</evidence>
<organism evidence="8 9">
    <name type="scientific">Paraliobacillus ryukyuensis</name>
    <dbReference type="NCBI Taxonomy" id="200904"/>
    <lineage>
        <taxon>Bacteria</taxon>
        <taxon>Bacillati</taxon>
        <taxon>Bacillota</taxon>
        <taxon>Bacilli</taxon>
        <taxon>Bacillales</taxon>
        <taxon>Bacillaceae</taxon>
        <taxon>Paraliobacillus</taxon>
    </lineage>
</organism>
<comment type="caution">
    <text evidence="8">The sequence shown here is derived from an EMBL/GenBank/DDBJ whole genome shotgun (WGS) entry which is preliminary data.</text>
</comment>
<evidence type="ECO:0000256" key="1">
    <source>
        <dbReference type="ARBA" id="ARBA00004514"/>
    </source>
</evidence>
<evidence type="ECO:0000256" key="4">
    <source>
        <dbReference type="ARBA" id="ARBA00023186"/>
    </source>
</evidence>
<keyword evidence="4" id="KW-0143">Chaperone</keyword>
<gene>
    <name evidence="8" type="ORF">DES48_102517</name>
</gene>
<dbReference type="Proteomes" id="UP000252254">
    <property type="component" value="Unassembled WGS sequence"/>
</dbReference>
<sequence>MTERMNQLYDLTKNLFFLLDKSVSKNLTEREQTIQKVTESLEKREILLSQIKPPYTDEEKRVGAELIPLEQKIQQRLTLLFNNLKSDMKNVKKQKSSNQKYINPYQSLAHFDGSYLDKKK</sequence>
<proteinExistence type="inferred from homology"/>
<keyword evidence="8" id="KW-0966">Cell projection</keyword>
<reference evidence="8 9" key="1">
    <citation type="submission" date="2018-06" db="EMBL/GenBank/DDBJ databases">
        <title>Genomic Encyclopedia of Type Strains, Phase IV (KMG-IV): sequencing the most valuable type-strain genomes for metagenomic binning, comparative biology and taxonomic classification.</title>
        <authorList>
            <person name="Goeker M."/>
        </authorList>
    </citation>
    <scope>NUCLEOTIDE SEQUENCE [LARGE SCALE GENOMIC DNA]</scope>
    <source>
        <strain evidence="8 9">DSM 15140</strain>
    </source>
</reference>
<evidence type="ECO:0000256" key="2">
    <source>
        <dbReference type="ARBA" id="ARBA00022490"/>
    </source>
</evidence>
<keyword evidence="2" id="KW-0963">Cytoplasm</keyword>
<evidence type="ECO:0000313" key="8">
    <source>
        <dbReference type="EMBL" id="RBP00749.1"/>
    </source>
</evidence>
<keyword evidence="8" id="KW-0969">Cilium</keyword>
<comment type="subcellular location">
    <subcellularLocation>
        <location evidence="1">Cytoplasm</location>
        <location evidence="1">Cytosol</location>
    </subcellularLocation>
</comment>
<dbReference type="OrthoDB" id="2353131at2"/>
<evidence type="ECO:0000256" key="7">
    <source>
        <dbReference type="ARBA" id="ARBA00093797"/>
    </source>
</evidence>
<dbReference type="AlphaFoldDB" id="A0A366EH38"/>
<comment type="function">
    <text evidence="5">May act as an export chaperone for the filament capping protein FliD.</text>
</comment>
<accession>A0A366EH38</accession>
<keyword evidence="9" id="KW-1185">Reference proteome</keyword>
<keyword evidence="8" id="KW-0282">Flagellum</keyword>
<dbReference type="RefSeq" id="WP_113867633.1">
    <property type="nucleotide sequence ID" value="NZ_BAABQN010000002.1"/>
</dbReference>
<protein>
    <recommendedName>
        <fullName evidence="7">Flagellar protein FliT</fullName>
    </recommendedName>
</protein>
<dbReference type="EMBL" id="QNRI01000002">
    <property type="protein sequence ID" value="RBP00749.1"/>
    <property type="molecule type" value="Genomic_DNA"/>
</dbReference>
<evidence type="ECO:0000256" key="3">
    <source>
        <dbReference type="ARBA" id="ARBA00022795"/>
    </source>
</evidence>
<evidence type="ECO:0000256" key="6">
    <source>
        <dbReference type="ARBA" id="ARBA00093785"/>
    </source>
</evidence>
<dbReference type="InterPro" id="IPR008622">
    <property type="entry name" value="FliT"/>
</dbReference>
<keyword evidence="3" id="KW-1005">Bacterial flagellum biogenesis</keyword>
<dbReference type="STRING" id="200904.GCA_900168775_00775"/>
<dbReference type="Pfam" id="PF05400">
    <property type="entry name" value="FliT"/>
    <property type="match status" value="1"/>
</dbReference>
<name>A0A366EH38_9BACI</name>
<evidence type="ECO:0000256" key="5">
    <source>
        <dbReference type="ARBA" id="ARBA00093765"/>
    </source>
</evidence>
<comment type="similarity">
    <text evidence="6">Belongs to the bacillales FliT family.</text>
</comment>